<dbReference type="OrthoDB" id="199763at2"/>
<dbReference type="InterPro" id="IPR037914">
    <property type="entry name" value="SpoVT-AbrB_sf"/>
</dbReference>
<organism evidence="1 2">
    <name type="scientific">Desulfosporosinus metallidurans</name>
    <dbReference type="NCBI Taxonomy" id="1888891"/>
    <lineage>
        <taxon>Bacteria</taxon>
        <taxon>Bacillati</taxon>
        <taxon>Bacillota</taxon>
        <taxon>Clostridia</taxon>
        <taxon>Eubacteriales</taxon>
        <taxon>Desulfitobacteriaceae</taxon>
        <taxon>Desulfosporosinus</taxon>
    </lineage>
</organism>
<comment type="caution">
    <text evidence="1">The sequence shown here is derived from an EMBL/GenBank/DDBJ whole genome shotgun (WGS) entry which is preliminary data.</text>
</comment>
<evidence type="ECO:0000313" key="1">
    <source>
        <dbReference type="EMBL" id="OLN25785.1"/>
    </source>
</evidence>
<reference evidence="1 2" key="1">
    <citation type="submission" date="2016-09" db="EMBL/GenBank/DDBJ databases">
        <title>Complete genome of Desulfosporosinus sp. OL.</title>
        <authorList>
            <person name="Mardanov A."/>
            <person name="Beletsky A."/>
            <person name="Panova A."/>
            <person name="Karnachuk O."/>
            <person name="Ravin N."/>
        </authorList>
    </citation>
    <scope>NUCLEOTIDE SEQUENCE [LARGE SCALE GENOMIC DNA]</scope>
    <source>
        <strain evidence="1 2">OL</strain>
    </source>
</reference>
<dbReference type="RefSeq" id="WP_075367452.1">
    <property type="nucleotide sequence ID" value="NZ_MLBF01000100.1"/>
</dbReference>
<dbReference type="AlphaFoldDB" id="A0A1Q8QER4"/>
<protein>
    <submittedName>
        <fullName evidence="1">Transcriptional regulator, AbrB family</fullName>
    </submittedName>
</protein>
<evidence type="ECO:0000313" key="2">
    <source>
        <dbReference type="Proteomes" id="UP000186102"/>
    </source>
</evidence>
<gene>
    <name evidence="1" type="ORF">DSOL_5229</name>
</gene>
<dbReference type="STRING" id="1888891.DSOL_5229"/>
<name>A0A1Q8QER4_9FIRM</name>
<dbReference type="SUPFAM" id="SSF89447">
    <property type="entry name" value="AbrB/MazE/MraZ-like"/>
    <property type="match status" value="1"/>
</dbReference>
<dbReference type="EMBL" id="MLBF01000100">
    <property type="protein sequence ID" value="OLN25785.1"/>
    <property type="molecule type" value="Genomic_DNA"/>
</dbReference>
<proteinExistence type="predicted"/>
<dbReference type="Gene3D" id="2.10.260.10">
    <property type="match status" value="1"/>
</dbReference>
<keyword evidence="2" id="KW-1185">Reference proteome</keyword>
<sequence length="107" mass="12425">MSNVTSRQSFGKLFIDNKKPIILPSEVYKDLHLDDEGKIFEVIVENGRVILEPKFTVPKDEEWFWSAEWQAGEREAEEDIKAGRVSPMFDNAEDAIKYLHSVEHDED</sequence>
<accession>A0A1Q8QER4</accession>
<dbReference type="Proteomes" id="UP000186102">
    <property type="component" value="Unassembled WGS sequence"/>
</dbReference>